<name>A0A1G7YK26_9HYPH</name>
<gene>
    <name evidence="2" type="ORF">SAMN04487974_11447</name>
</gene>
<evidence type="ECO:0000259" key="1">
    <source>
        <dbReference type="Pfam" id="PF10074"/>
    </source>
</evidence>
<dbReference type="RefSeq" id="WP_090597967.1">
    <property type="nucleotide sequence ID" value="NZ_FNCS01000014.1"/>
</dbReference>
<keyword evidence="3" id="KW-1185">Reference proteome</keyword>
<dbReference type="InterPro" id="IPR018754">
    <property type="entry name" value="RovC-like_DNA-bd"/>
</dbReference>
<dbReference type="AlphaFoldDB" id="A0A1G7YK26"/>
<evidence type="ECO:0000313" key="3">
    <source>
        <dbReference type="Proteomes" id="UP000199495"/>
    </source>
</evidence>
<dbReference type="Pfam" id="PF10074">
    <property type="entry name" value="RovC_DNA-bd"/>
    <property type="match status" value="1"/>
</dbReference>
<reference evidence="2 3" key="1">
    <citation type="submission" date="2016-10" db="EMBL/GenBank/DDBJ databases">
        <authorList>
            <person name="de Groot N.N."/>
        </authorList>
    </citation>
    <scope>NUCLEOTIDE SEQUENCE [LARGE SCALE GENOMIC DNA]</scope>
    <source>
        <strain evidence="2 3">CGMCC 1.10267</strain>
    </source>
</reference>
<dbReference type="Proteomes" id="UP000199495">
    <property type="component" value="Unassembled WGS sequence"/>
</dbReference>
<sequence>MLIVPAPPGFAEARALPVDGLPDLLARSDDGDGCSAILIDIHGPHRLRIEHGADATGWAYVIPDDPWRMLRLHALHRLLLKLAGLPTGMPPPMPGLTPYRLHRLALALRALDGEEDGASRREIGAVLFAGEARGITAHDWKSSGLRKKVARLIRLGRVMRGGGYRHLLTRSFDRIRWN</sequence>
<protein>
    <submittedName>
        <fullName evidence="2">Uncharacterized conserved protein</fullName>
    </submittedName>
</protein>
<organism evidence="2 3">
    <name type="scientific">Pelagibacterium luteolum</name>
    <dbReference type="NCBI Taxonomy" id="440168"/>
    <lineage>
        <taxon>Bacteria</taxon>
        <taxon>Pseudomonadati</taxon>
        <taxon>Pseudomonadota</taxon>
        <taxon>Alphaproteobacteria</taxon>
        <taxon>Hyphomicrobiales</taxon>
        <taxon>Devosiaceae</taxon>
        <taxon>Pelagibacterium</taxon>
    </lineage>
</organism>
<dbReference type="STRING" id="440168.SAMN04487974_11447"/>
<evidence type="ECO:0000313" key="2">
    <source>
        <dbReference type="EMBL" id="SDG96599.1"/>
    </source>
</evidence>
<proteinExistence type="predicted"/>
<accession>A0A1G7YK26</accession>
<dbReference type="OrthoDB" id="9800831at2"/>
<dbReference type="EMBL" id="FNCS01000014">
    <property type="protein sequence ID" value="SDG96599.1"/>
    <property type="molecule type" value="Genomic_DNA"/>
</dbReference>
<feature type="domain" description="T6SS Transcription factor RovC-like DNA binding" evidence="1">
    <location>
        <begin position="61"/>
        <end position="168"/>
    </location>
</feature>